<dbReference type="AlphaFoldDB" id="A0A0B3S9I5"/>
<feature type="compositionally biased region" description="Low complexity" evidence="2">
    <location>
        <begin position="35"/>
        <end position="48"/>
    </location>
</feature>
<evidence type="ECO:0000313" key="3">
    <source>
        <dbReference type="EMBL" id="KHQ53336.1"/>
    </source>
</evidence>
<sequence length="494" mass="50746">MAKSKKDTPTDKGNAADSLPEADTLKSGADDAAEDSLAADAGEDSLAGTDLPETEGDDTLAPEDERLTADALETGDPADTDPDADPAPTEEPVPHEGGDVAAGASDDTLSDDAVPFEDTLDTAAAPPAEPQVVRETVVERKGGFVPMLLGGVVAAGLGYAAGAYPDLPFIGSQSAEEDPFVTQTLAALRDQDDRIAALTKRADATDDAVAGIDLGPLGNSVTALETGLGALRTELTETQDQLTGLGTLITDLDRRMTALEKQPLKDAVSPETVAAYERELEALKAQVTAQQADLLAAQKEQQAAMDAARKEVEAMAARARASEESAETRAKLAASRAALADLTTRARDGQPYAEPLAVLTGNGVDVPGPLVEGAEEGLPTASALISSFPDAARDALAAARAAGADGAEAGSVAGFFRSQLGARSVTPREGNDPDAVLSRAEAALRGGDLDTTLSEIESLPETARAEMSDWVAQATLRRDALAAAADLSQQLNQE</sequence>
<dbReference type="EMBL" id="JSUQ01000007">
    <property type="protein sequence ID" value="KHQ53336.1"/>
    <property type="molecule type" value="Genomic_DNA"/>
</dbReference>
<comment type="caution">
    <text evidence="3">The sequence shown here is derived from an EMBL/GenBank/DDBJ whole genome shotgun (WGS) entry which is preliminary data.</text>
</comment>
<feature type="coiled-coil region" evidence="1">
    <location>
        <begin position="273"/>
        <end position="325"/>
    </location>
</feature>
<dbReference type="PATRIC" id="fig|1515334.3.peg.1876"/>
<proteinExistence type="predicted"/>
<dbReference type="STRING" id="561184.SAMN05216376_12212"/>
<accession>A0A0B3S9I5</accession>
<evidence type="ECO:0000256" key="2">
    <source>
        <dbReference type="SAM" id="MobiDB-lite"/>
    </source>
</evidence>
<keyword evidence="4" id="KW-1185">Reference proteome</keyword>
<protein>
    <submittedName>
        <fullName evidence="3">Uncharacterized protein</fullName>
    </submittedName>
</protein>
<dbReference type="Gene3D" id="1.10.287.1490">
    <property type="match status" value="1"/>
</dbReference>
<dbReference type="Proteomes" id="UP000030960">
    <property type="component" value="Unassembled WGS sequence"/>
</dbReference>
<feature type="region of interest" description="Disordered" evidence="2">
    <location>
        <begin position="1"/>
        <end position="113"/>
    </location>
</feature>
<dbReference type="RefSeq" id="WP_052244404.1">
    <property type="nucleotide sequence ID" value="NZ_AP022337.1"/>
</dbReference>
<organism evidence="3 4">
    <name type="scientific">Mameliella alba</name>
    <dbReference type="NCBI Taxonomy" id="561184"/>
    <lineage>
        <taxon>Bacteria</taxon>
        <taxon>Pseudomonadati</taxon>
        <taxon>Pseudomonadota</taxon>
        <taxon>Alphaproteobacteria</taxon>
        <taxon>Rhodobacterales</taxon>
        <taxon>Roseobacteraceae</taxon>
        <taxon>Mameliella</taxon>
    </lineage>
</organism>
<keyword evidence="1" id="KW-0175">Coiled coil</keyword>
<gene>
    <name evidence="3" type="ORF">OA50_01864</name>
</gene>
<reference evidence="3 4" key="1">
    <citation type="submission" date="2014-10" db="EMBL/GenBank/DDBJ databases">
        <title>Genome sequence of Ponticoccus sp. strain UMTAT08 isolated from clonal culture of toxic dinoflagellate Alexandrium tamiyavanichii.</title>
        <authorList>
            <person name="Gan H.Y."/>
            <person name="Muhd D.-D."/>
            <person name="Mohd Noor M.E."/>
            <person name="Yeong Y.S."/>
            <person name="Usup G."/>
        </authorList>
    </citation>
    <scope>NUCLEOTIDE SEQUENCE [LARGE SCALE GENOMIC DNA]</scope>
    <source>
        <strain evidence="3 4">UMTAT08</strain>
    </source>
</reference>
<feature type="compositionally biased region" description="Basic and acidic residues" evidence="2">
    <location>
        <begin position="1"/>
        <end position="10"/>
    </location>
</feature>
<feature type="compositionally biased region" description="Acidic residues" evidence="2">
    <location>
        <begin position="52"/>
        <end position="62"/>
    </location>
</feature>
<evidence type="ECO:0000313" key="4">
    <source>
        <dbReference type="Proteomes" id="UP000030960"/>
    </source>
</evidence>
<evidence type="ECO:0000256" key="1">
    <source>
        <dbReference type="SAM" id="Coils"/>
    </source>
</evidence>
<name>A0A0B3S9I5_9RHOB</name>
<dbReference type="OrthoDB" id="7659420at2"/>